<dbReference type="EMBL" id="VICG01000006">
    <property type="protein sequence ID" value="KAA8571004.1"/>
    <property type="molecule type" value="Genomic_DNA"/>
</dbReference>
<evidence type="ECO:0000313" key="2">
    <source>
        <dbReference type="Proteomes" id="UP000322873"/>
    </source>
</evidence>
<accession>A0A5M9JND1</accession>
<comment type="caution">
    <text evidence="1">The sequence shown here is derived from an EMBL/GenBank/DDBJ whole genome shotgun (WGS) entry which is preliminary data.</text>
</comment>
<dbReference type="Proteomes" id="UP000322873">
    <property type="component" value="Unassembled WGS sequence"/>
</dbReference>
<protein>
    <submittedName>
        <fullName evidence="1">Uncharacterized protein</fullName>
    </submittedName>
</protein>
<dbReference type="AlphaFoldDB" id="A0A5M9JND1"/>
<reference evidence="1 2" key="1">
    <citation type="submission" date="2019-06" db="EMBL/GenBank/DDBJ databases">
        <title>Genome Sequence of the Brown Rot Fungal Pathogen Monilinia fructicola.</title>
        <authorList>
            <person name="De Miccolis Angelini R.M."/>
            <person name="Landi L."/>
            <person name="Abate D."/>
            <person name="Pollastro S."/>
            <person name="Romanazzi G."/>
            <person name="Faretra F."/>
        </authorList>
    </citation>
    <scope>NUCLEOTIDE SEQUENCE [LARGE SCALE GENOMIC DNA]</scope>
    <source>
        <strain evidence="1 2">Mfrc123</strain>
    </source>
</reference>
<name>A0A5M9JND1_MONFR</name>
<evidence type="ECO:0000313" key="1">
    <source>
        <dbReference type="EMBL" id="KAA8571004.1"/>
    </source>
</evidence>
<proteinExistence type="predicted"/>
<keyword evidence="2" id="KW-1185">Reference proteome</keyword>
<sequence>MIQVLYGSRFKRASSYHNLYKNHTGTTSQVPHYNLLIISETTAGDTNPQAICLSIPPLATRCGSAAINGQKATKDVLNATK</sequence>
<organism evidence="1 2">
    <name type="scientific">Monilinia fructicola</name>
    <name type="common">Brown rot fungus</name>
    <name type="synonym">Ciboria fructicola</name>
    <dbReference type="NCBI Taxonomy" id="38448"/>
    <lineage>
        <taxon>Eukaryota</taxon>
        <taxon>Fungi</taxon>
        <taxon>Dikarya</taxon>
        <taxon>Ascomycota</taxon>
        <taxon>Pezizomycotina</taxon>
        <taxon>Leotiomycetes</taxon>
        <taxon>Helotiales</taxon>
        <taxon>Sclerotiniaceae</taxon>
        <taxon>Monilinia</taxon>
    </lineage>
</organism>
<gene>
    <name evidence="1" type="ORF">EYC84_000373</name>
</gene>